<dbReference type="KEGG" id="soe:110794716"/>
<reference evidence="9" key="2">
    <citation type="submission" date="2025-08" db="UniProtKB">
        <authorList>
            <consortium name="RefSeq"/>
        </authorList>
    </citation>
    <scope>IDENTIFICATION</scope>
    <source>
        <tissue evidence="9">Leaf</tissue>
    </source>
</reference>
<dbReference type="PANTHER" id="PTHR23315">
    <property type="entry name" value="U BOX DOMAIN-CONTAINING"/>
    <property type="match status" value="1"/>
</dbReference>
<keyword evidence="6" id="KW-0175">Coiled coil</keyword>
<dbReference type="SUPFAM" id="SSF48371">
    <property type="entry name" value="ARM repeat"/>
    <property type="match status" value="1"/>
</dbReference>
<dbReference type="GO" id="GO:0016567">
    <property type="term" value="P:protein ubiquitination"/>
    <property type="evidence" value="ECO:0007669"/>
    <property type="project" value="InterPro"/>
</dbReference>
<dbReference type="Pfam" id="PF04564">
    <property type="entry name" value="U-box"/>
    <property type="match status" value="1"/>
</dbReference>
<sequence length="491" mass="55203">MKTRFCREKMAKSEIVGVSDGEVLEKGVVNNSNKAKELKKDLLRLAMEISQEEEVEAENDDEKENDVILGTIDKAIRALTALKGLKSKMNKKQQRALSSQFDQLNVPDEYRCPISKEIMKDPVILSTGQTYDRPFIQKWLKEGNRTCPQTQQVLSHIELTPNHLIRDLIVQWCKENGTELPPPLQDTNDGFVNDVDRTHLNTLLEKMSSTISDQKDAAKQIRLLTKRMPSFRSFFGESTYALPKLLGPLKDPESLQDNPDLQEDLVTTILNLSIHDNNKKLIAEYPLVIPLLVESLQCGTIETRTNAAAALFTLSALDENKILIGELDALKPLIDLLEQGHELAMKDVTSAIFNLCISRGNRGKAVRGGAVKVVLEKIKERVYVSELLAILALLATHHTAIDQLEELESVECLLSIIEESTYEPDRENCIVILHDICGYSRSVLKDVREMEKDKGIIAKLAENGTLRAKRKANGLLDKLRLKKSMNYTHTA</sequence>
<dbReference type="InterPro" id="IPR003613">
    <property type="entry name" value="Ubox_domain"/>
</dbReference>
<keyword evidence="8" id="KW-1185">Reference proteome</keyword>
<dbReference type="GO" id="GO:0005634">
    <property type="term" value="C:nucleus"/>
    <property type="evidence" value="ECO:0000318"/>
    <property type="project" value="GO_Central"/>
</dbReference>
<evidence type="ECO:0000256" key="3">
    <source>
        <dbReference type="ARBA" id="ARBA00012483"/>
    </source>
</evidence>
<dbReference type="Proteomes" id="UP000813463">
    <property type="component" value="Chromosome 4"/>
</dbReference>
<dbReference type="Gene3D" id="3.30.40.10">
    <property type="entry name" value="Zinc/RING finger domain, C3HC4 (zinc finger)"/>
    <property type="match status" value="1"/>
</dbReference>
<evidence type="ECO:0000256" key="4">
    <source>
        <dbReference type="ARBA" id="ARBA00022679"/>
    </source>
</evidence>
<dbReference type="InterPro" id="IPR013083">
    <property type="entry name" value="Znf_RING/FYVE/PHD"/>
</dbReference>
<proteinExistence type="predicted"/>
<comment type="pathway">
    <text evidence="2">Protein modification; protein ubiquitination.</text>
</comment>
<dbReference type="PANTHER" id="PTHR23315:SF253">
    <property type="entry name" value="U-BOX DOMAIN-CONTAINING PROTEIN 9"/>
    <property type="match status" value="1"/>
</dbReference>
<dbReference type="GO" id="GO:0005737">
    <property type="term" value="C:cytoplasm"/>
    <property type="evidence" value="ECO:0000318"/>
    <property type="project" value="GO_Central"/>
</dbReference>
<feature type="domain" description="U-box" evidence="7">
    <location>
        <begin position="105"/>
        <end position="179"/>
    </location>
</feature>
<dbReference type="RefSeq" id="XP_021855371.2">
    <property type="nucleotide sequence ID" value="XM_021999679.2"/>
</dbReference>
<dbReference type="GeneID" id="110794716"/>
<name>A0A9R0K1S8_SPIOL</name>
<dbReference type="InterPro" id="IPR011989">
    <property type="entry name" value="ARM-like"/>
</dbReference>
<dbReference type="InterPro" id="IPR016024">
    <property type="entry name" value="ARM-type_fold"/>
</dbReference>
<evidence type="ECO:0000256" key="5">
    <source>
        <dbReference type="ARBA" id="ARBA00022786"/>
    </source>
</evidence>
<keyword evidence="5" id="KW-0833">Ubl conjugation pathway</keyword>
<dbReference type="SUPFAM" id="SSF57850">
    <property type="entry name" value="RING/U-box"/>
    <property type="match status" value="1"/>
</dbReference>
<evidence type="ECO:0000259" key="7">
    <source>
        <dbReference type="PROSITE" id="PS51698"/>
    </source>
</evidence>
<evidence type="ECO:0000313" key="9">
    <source>
        <dbReference type="RefSeq" id="XP_021855371.2"/>
    </source>
</evidence>
<comment type="catalytic activity">
    <reaction evidence="1">
        <text>S-ubiquitinyl-[E2 ubiquitin-conjugating enzyme]-L-cysteine + [acceptor protein]-L-lysine = [E2 ubiquitin-conjugating enzyme]-L-cysteine + N(6)-ubiquitinyl-[acceptor protein]-L-lysine.</text>
        <dbReference type="EC" id="2.3.2.27"/>
    </reaction>
</comment>
<dbReference type="GO" id="GO:0061630">
    <property type="term" value="F:ubiquitin protein ligase activity"/>
    <property type="evidence" value="ECO:0007669"/>
    <property type="project" value="UniProtKB-EC"/>
</dbReference>
<keyword evidence="4" id="KW-0808">Transferase</keyword>
<organism evidence="8 9">
    <name type="scientific">Spinacia oleracea</name>
    <name type="common">Spinach</name>
    <dbReference type="NCBI Taxonomy" id="3562"/>
    <lineage>
        <taxon>Eukaryota</taxon>
        <taxon>Viridiplantae</taxon>
        <taxon>Streptophyta</taxon>
        <taxon>Embryophyta</taxon>
        <taxon>Tracheophyta</taxon>
        <taxon>Spermatophyta</taxon>
        <taxon>Magnoliopsida</taxon>
        <taxon>eudicotyledons</taxon>
        <taxon>Gunneridae</taxon>
        <taxon>Pentapetalae</taxon>
        <taxon>Caryophyllales</taxon>
        <taxon>Chenopodiaceae</taxon>
        <taxon>Chenopodioideae</taxon>
        <taxon>Anserineae</taxon>
        <taxon>Spinacia</taxon>
    </lineage>
</organism>
<evidence type="ECO:0000256" key="6">
    <source>
        <dbReference type="SAM" id="Coils"/>
    </source>
</evidence>
<reference evidence="8" key="1">
    <citation type="journal article" date="2021" name="Nat. Commun.">
        <title>Genomic analyses provide insights into spinach domestication and the genetic basis of agronomic traits.</title>
        <authorList>
            <person name="Cai X."/>
            <person name="Sun X."/>
            <person name="Xu C."/>
            <person name="Sun H."/>
            <person name="Wang X."/>
            <person name="Ge C."/>
            <person name="Zhang Z."/>
            <person name="Wang Q."/>
            <person name="Fei Z."/>
            <person name="Jiao C."/>
            <person name="Wang Q."/>
        </authorList>
    </citation>
    <scope>NUCLEOTIDE SEQUENCE [LARGE SCALE GENOMIC DNA]</scope>
    <source>
        <strain evidence="8">cv. Varoflay</strain>
    </source>
</reference>
<evidence type="ECO:0000256" key="1">
    <source>
        <dbReference type="ARBA" id="ARBA00000900"/>
    </source>
</evidence>
<dbReference type="AlphaFoldDB" id="A0A9R0K1S8"/>
<feature type="coiled-coil region" evidence="6">
    <location>
        <begin position="35"/>
        <end position="65"/>
    </location>
</feature>
<dbReference type="EC" id="2.3.2.27" evidence="3"/>
<accession>A0A9R0K1S8</accession>
<dbReference type="InterPro" id="IPR045210">
    <property type="entry name" value="RING-Ubox_PUB"/>
</dbReference>
<dbReference type="Gene3D" id="1.25.10.10">
    <property type="entry name" value="Leucine-rich Repeat Variant"/>
    <property type="match status" value="1"/>
</dbReference>
<evidence type="ECO:0000256" key="2">
    <source>
        <dbReference type="ARBA" id="ARBA00004906"/>
    </source>
</evidence>
<gene>
    <name evidence="9" type="primary">LOC110794716</name>
</gene>
<dbReference type="PROSITE" id="PS51698">
    <property type="entry name" value="U_BOX"/>
    <property type="match status" value="1"/>
</dbReference>
<dbReference type="CDD" id="cd16664">
    <property type="entry name" value="RING-Ubox_PUB"/>
    <property type="match status" value="1"/>
</dbReference>
<dbReference type="SMART" id="SM00504">
    <property type="entry name" value="Ubox"/>
    <property type="match status" value="1"/>
</dbReference>
<protein>
    <recommendedName>
        <fullName evidence="3">RING-type E3 ubiquitin transferase</fullName>
        <ecNumber evidence="3">2.3.2.27</ecNumber>
    </recommendedName>
</protein>
<evidence type="ECO:0000313" key="8">
    <source>
        <dbReference type="Proteomes" id="UP000813463"/>
    </source>
</evidence>